<keyword evidence="3 6" id="KW-0560">Oxidoreductase</keyword>
<sequence>MAEWYSSSFVEGAKTTLGVLIACLPCCVLYHIIYSIWWHPLAAFPGPFWARITRLWIAWQNYQGKEAITIYELHKKFGPAVRITPTMLSVSDARKLPEIYHRNAHKSAHYSVVSFEDGESDNVFTIGNPEGHAKLRKPAARPVGLIQYRLTDAKRMEASMDDRATQFVARLDEEFGQTGKNVDLAQWVNYLVYDAISDLVLGEPVGFVGQGTDIGGFIQALEDVQMLSAFQRRMYPFWRWLMSTWLAPYATMTVEDDTMSRVFDEIYEKRLQTMGMDSEKESEKDSEGASLLRTILETQAQELAPLDTESTKSEVKFHFLAGIDVTAAAFQSILVYILSDGEVYKRVVGEIDSFPREVRVARQTDILNHCPYYVACVQEALRLCPPAPNILPRLVSRPGMEIDGRHVPSGMEISCSPWIVNRDPSLYGNDAELFRPERWLGTLEERKLLTKYSETFGYGSRTCLGKDLAMLILYKVPFQFLRVFDVECLQCGRFVAKGGLGFWKDIWVTISRKPSI</sequence>
<evidence type="ECO:0000256" key="5">
    <source>
        <dbReference type="PIRSR" id="PIRSR602401-1"/>
    </source>
</evidence>
<comment type="cofactor">
    <cofactor evidence="1 5">
        <name>heme</name>
        <dbReference type="ChEBI" id="CHEBI:30413"/>
    </cofactor>
</comment>
<dbReference type="Gene3D" id="1.10.630.10">
    <property type="entry name" value="Cytochrome P450"/>
    <property type="match status" value="1"/>
</dbReference>
<dbReference type="PANTHER" id="PTHR24305:SF85">
    <property type="entry name" value="P450, PUTATIVE (EUROFUNG)-RELATED"/>
    <property type="match status" value="1"/>
</dbReference>
<dbReference type="GO" id="GO:0004497">
    <property type="term" value="F:monooxygenase activity"/>
    <property type="evidence" value="ECO:0007669"/>
    <property type="project" value="UniProtKB-KW"/>
</dbReference>
<dbReference type="GO" id="GO:0005506">
    <property type="term" value="F:iron ion binding"/>
    <property type="evidence" value="ECO:0007669"/>
    <property type="project" value="InterPro"/>
</dbReference>
<comment type="caution">
    <text evidence="7">The sequence shown here is derived from an EMBL/GenBank/DDBJ whole genome shotgun (WGS) entry which is preliminary data.</text>
</comment>
<reference evidence="7 8" key="1">
    <citation type="journal article" date="2015" name="Environ. Microbiol.">
        <title>Metagenome sequence of Elaphomyces granulatus from sporocarp tissue reveals Ascomycota ectomycorrhizal fingerprints of genome expansion and a Proteobacteria-rich microbiome.</title>
        <authorList>
            <person name="Quandt C.A."/>
            <person name="Kohler A."/>
            <person name="Hesse C.N."/>
            <person name="Sharpton T.J."/>
            <person name="Martin F."/>
            <person name="Spatafora J.W."/>
        </authorList>
    </citation>
    <scope>NUCLEOTIDE SEQUENCE [LARGE SCALE GENOMIC DNA]</scope>
    <source>
        <strain evidence="7 8">OSC145934</strain>
    </source>
</reference>
<evidence type="ECO:0000256" key="4">
    <source>
        <dbReference type="ARBA" id="ARBA00023004"/>
    </source>
</evidence>
<organism evidence="7 8">
    <name type="scientific">Elaphomyces granulatus</name>
    <dbReference type="NCBI Taxonomy" id="519963"/>
    <lineage>
        <taxon>Eukaryota</taxon>
        <taxon>Fungi</taxon>
        <taxon>Dikarya</taxon>
        <taxon>Ascomycota</taxon>
        <taxon>Pezizomycotina</taxon>
        <taxon>Eurotiomycetes</taxon>
        <taxon>Eurotiomycetidae</taxon>
        <taxon>Eurotiales</taxon>
        <taxon>Elaphomycetaceae</taxon>
        <taxon>Elaphomyces</taxon>
    </lineage>
</organism>
<dbReference type="SUPFAM" id="SSF48264">
    <property type="entry name" value="Cytochrome P450"/>
    <property type="match status" value="1"/>
</dbReference>
<feature type="binding site" description="axial binding residue" evidence="5">
    <location>
        <position position="463"/>
    </location>
    <ligand>
        <name>heme</name>
        <dbReference type="ChEBI" id="CHEBI:30413"/>
    </ligand>
    <ligandPart>
        <name>Fe</name>
        <dbReference type="ChEBI" id="CHEBI:18248"/>
    </ligandPart>
</feature>
<accession>A0A232LNN7</accession>
<dbReference type="Proteomes" id="UP000243515">
    <property type="component" value="Unassembled WGS sequence"/>
</dbReference>
<dbReference type="GO" id="GO:0016705">
    <property type="term" value="F:oxidoreductase activity, acting on paired donors, with incorporation or reduction of molecular oxygen"/>
    <property type="evidence" value="ECO:0007669"/>
    <property type="project" value="InterPro"/>
</dbReference>
<gene>
    <name evidence="7" type="ORF">Egran_06518</name>
</gene>
<keyword evidence="2 5" id="KW-0479">Metal-binding</keyword>
<evidence type="ECO:0000256" key="3">
    <source>
        <dbReference type="ARBA" id="ARBA00023002"/>
    </source>
</evidence>
<dbReference type="InterPro" id="IPR017972">
    <property type="entry name" value="Cyt_P450_CS"/>
</dbReference>
<evidence type="ECO:0000256" key="6">
    <source>
        <dbReference type="RuleBase" id="RU000461"/>
    </source>
</evidence>
<keyword evidence="4 5" id="KW-0408">Iron</keyword>
<evidence type="ECO:0000256" key="2">
    <source>
        <dbReference type="ARBA" id="ARBA00022723"/>
    </source>
</evidence>
<dbReference type="EMBL" id="NPHW01006539">
    <property type="protein sequence ID" value="OXV05714.1"/>
    <property type="molecule type" value="Genomic_DNA"/>
</dbReference>
<proteinExistence type="inferred from homology"/>
<dbReference type="PANTHER" id="PTHR24305">
    <property type="entry name" value="CYTOCHROME P450"/>
    <property type="match status" value="1"/>
</dbReference>
<keyword evidence="5 6" id="KW-0349">Heme</keyword>
<dbReference type="OrthoDB" id="3934656at2759"/>
<dbReference type="GO" id="GO:0020037">
    <property type="term" value="F:heme binding"/>
    <property type="evidence" value="ECO:0007669"/>
    <property type="project" value="InterPro"/>
</dbReference>
<keyword evidence="6" id="KW-0503">Monooxygenase</keyword>
<evidence type="ECO:0008006" key="9">
    <source>
        <dbReference type="Google" id="ProtNLM"/>
    </source>
</evidence>
<protein>
    <recommendedName>
        <fullName evidence="9">Cytochrome P450</fullName>
    </recommendedName>
</protein>
<dbReference type="PRINTS" id="PR00385">
    <property type="entry name" value="P450"/>
</dbReference>
<dbReference type="InterPro" id="IPR050121">
    <property type="entry name" value="Cytochrome_P450_monoxygenase"/>
</dbReference>
<dbReference type="InterPro" id="IPR002401">
    <property type="entry name" value="Cyt_P450_E_grp-I"/>
</dbReference>
<evidence type="ECO:0000256" key="1">
    <source>
        <dbReference type="ARBA" id="ARBA00001971"/>
    </source>
</evidence>
<name>A0A232LNN7_9EURO</name>
<dbReference type="InterPro" id="IPR001128">
    <property type="entry name" value="Cyt_P450"/>
</dbReference>
<dbReference type="PROSITE" id="PS00086">
    <property type="entry name" value="CYTOCHROME_P450"/>
    <property type="match status" value="1"/>
</dbReference>
<evidence type="ECO:0000313" key="8">
    <source>
        <dbReference type="Proteomes" id="UP000243515"/>
    </source>
</evidence>
<evidence type="ECO:0000313" key="7">
    <source>
        <dbReference type="EMBL" id="OXV05714.1"/>
    </source>
</evidence>
<dbReference type="Pfam" id="PF00067">
    <property type="entry name" value="p450"/>
    <property type="match status" value="1"/>
</dbReference>
<keyword evidence="8" id="KW-1185">Reference proteome</keyword>
<dbReference type="AlphaFoldDB" id="A0A232LNN7"/>
<dbReference type="PRINTS" id="PR00463">
    <property type="entry name" value="EP450I"/>
</dbReference>
<dbReference type="InterPro" id="IPR036396">
    <property type="entry name" value="Cyt_P450_sf"/>
</dbReference>
<comment type="similarity">
    <text evidence="6">Belongs to the cytochrome P450 family.</text>
</comment>